<protein>
    <submittedName>
        <fullName evidence="1">Uncharacterized protein</fullName>
    </submittedName>
</protein>
<evidence type="ECO:0000313" key="2">
    <source>
        <dbReference type="Proteomes" id="UP001217089"/>
    </source>
</evidence>
<evidence type="ECO:0000313" key="1">
    <source>
        <dbReference type="EMBL" id="KAJ8318970.1"/>
    </source>
</evidence>
<organism evidence="1 2">
    <name type="scientific">Tegillarca granosa</name>
    <name type="common">Malaysian cockle</name>
    <name type="synonym">Anadara granosa</name>
    <dbReference type="NCBI Taxonomy" id="220873"/>
    <lineage>
        <taxon>Eukaryota</taxon>
        <taxon>Metazoa</taxon>
        <taxon>Spiralia</taxon>
        <taxon>Lophotrochozoa</taxon>
        <taxon>Mollusca</taxon>
        <taxon>Bivalvia</taxon>
        <taxon>Autobranchia</taxon>
        <taxon>Pteriomorphia</taxon>
        <taxon>Arcoida</taxon>
        <taxon>Arcoidea</taxon>
        <taxon>Arcidae</taxon>
        <taxon>Tegillarca</taxon>
    </lineage>
</organism>
<gene>
    <name evidence="1" type="ORF">KUTeg_004061</name>
</gene>
<dbReference type="Proteomes" id="UP001217089">
    <property type="component" value="Unassembled WGS sequence"/>
</dbReference>
<keyword evidence="2" id="KW-1185">Reference proteome</keyword>
<dbReference type="EMBL" id="JARBDR010000214">
    <property type="protein sequence ID" value="KAJ8318970.1"/>
    <property type="molecule type" value="Genomic_DNA"/>
</dbReference>
<accession>A0ABQ9FRQ4</accession>
<sequence length="105" mass="11535">MAIVQEINSADIHYNFIDLPTMLTELLLSSDINFTAVHPLLHSTVGVLEDMATSGSGSYICEFLSKVPSQPCQDETGLCTFEYKGHTIRDSQQQRSEAVSVVISL</sequence>
<proteinExistence type="predicted"/>
<name>A0ABQ9FRQ4_TEGGR</name>
<reference evidence="1 2" key="1">
    <citation type="submission" date="2022-12" db="EMBL/GenBank/DDBJ databases">
        <title>Chromosome-level genome of Tegillarca granosa.</title>
        <authorList>
            <person name="Kim J."/>
        </authorList>
    </citation>
    <scope>NUCLEOTIDE SEQUENCE [LARGE SCALE GENOMIC DNA]</scope>
    <source>
        <strain evidence="1">Teg-2019</strain>
        <tissue evidence="1">Adductor muscle</tissue>
    </source>
</reference>
<comment type="caution">
    <text evidence="1">The sequence shown here is derived from an EMBL/GenBank/DDBJ whole genome shotgun (WGS) entry which is preliminary data.</text>
</comment>